<protein>
    <recommendedName>
        <fullName evidence="3">Phosphatidylinositol-specific phospholipase C X domain-containing protein</fullName>
    </recommendedName>
</protein>
<reference evidence="2" key="1">
    <citation type="submission" date="2015-11" db="EMBL/GenBank/DDBJ databases">
        <title>De novo transcriptome assembly of four potential Pierce s Disease insect vectors from Arizona vineyards.</title>
        <authorList>
            <person name="Tassone E.E."/>
        </authorList>
    </citation>
    <scope>NUCLEOTIDE SEQUENCE</scope>
</reference>
<dbReference type="PANTHER" id="PTHR13593:SF149">
    <property type="entry name" value="PHOSPHATIDYLINOSITOL-SPECIFIC PHOSPHOLIPASE C X DOMAIN CONTAINING, ISOFORM A"/>
    <property type="match status" value="1"/>
</dbReference>
<evidence type="ECO:0000256" key="1">
    <source>
        <dbReference type="SAM" id="SignalP"/>
    </source>
</evidence>
<proteinExistence type="predicted"/>
<keyword evidence="1" id="KW-0732">Signal</keyword>
<dbReference type="PANTHER" id="PTHR13593">
    <property type="match status" value="1"/>
</dbReference>
<evidence type="ECO:0008006" key="3">
    <source>
        <dbReference type="Google" id="ProtNLM"/>
    </source>
</evidence>
<dbReference type="GO" id="GO:0008081">
    <property type="term" value="F:phosphoric diester hydrolase activity"/>
    <property type="evidence" value="ECO:0007669"/>
    <property type="project" value="InterPro"/>
</dbReference>
<dbReference type="GO" id="GO:0006629">
    <property type="term" value="P:lipid metabolic process"/>
    <property type="evidence" value="ECO:0007669"/>
    <property type="project" value="InterPro"/>
</dbReference>
<gene>
    <name evidence="2" type="ORF">g.8851</name>
</gene>
<dbReference type="InterPro" id="IPR051057">
    <property type="entry name" value="PI-PLC_domain"/>
</dbReference>
<dbReference type="Gene3D" id="3.20.20.190">
    <property type="entry name" value="Phosphatidylinositol (PI) phosphodiesterase"/>
    <property type="match status" value="1"/>
</dbReference>
<sequence>MFVLTVLLSLLYILQAETRWSCQRTLVEVTVSPLVNVTSIRPLIVSWRTETVQPGDYVALYSTGSSEPLVTVPVTSPSGWVDTGLQENRSAWDTLAFTEQCLGYWVALRHANSSQAVASSCLGTAPRWMERQREVIQNMSLRNMFLPGTHNSAAYLENHQPFRETFVQKYIFNQDERVLNQLIYGARVLDLRIGYYPSTPEIWWANHGVVRLRPLVQVLDDVKLFANMTEEIVVLDFHHFPVGFQGDSWLVHQALVKYVEDVMSGYLISPSLGWGAPLSSLWQSGRRIVLSYNYQGPLMGQYVWPRIIQKWGDVRSVIALHEYLAGVVNRPYPYPWAAMAELTPAAVDVITGRLGSLRQIAHNVNRNVTEWFRGDWGALCNIVSVDFLRSSGVVRAALDWNLWRARGTSCGS</sequence>
<organism evidence="2">
    <name type="scientific">Homalodisca liturata</name>
    <dbReference type="NCBI Taxonomy" id="320908"/>
    <lineage>
        <taxon>Eukaryota</taxon>
        <taxon>Metazoa</taxon>
        <taxon>Ecdysozoa</taxon>
        <taxon>Arthropoda</taxon>
        <taxon>Hexapoda</taxon>
        <taxon>Insecta</taxon>
        <taxon>Pterygota</taxon>
        <taxon>Neoptera</taxon>
        <taxon>Paraneoptera</taxon>
        <taxon>Hemiptera</taxon>
        <taxon>Auchenorrhyncha</taxon>
        <taxon>Membracoidea</taxon>
        <taxon>Cicadellidae</taxon>
        <taxon>Cicadellinae</taxon>
        <taxon>Proconiini</taxon>
        <taxon>Homalodisca</taxon>
    </lineage>
</organism>
<dbReference type="SUPFAM" id="SSF51695">
    <property type="entry name" value="PLC-like phosphodiesterases"/>
    <property type="match status" value="1"/>
</dbReference>
<accession>A0A1B6J0C4</accession>
<dbReference type="EMBL" id="GECU01015156">
    <property type="protein sequence ID" value="JAS92550.1"/>
    <property type="molecule type" value="Transcribed_RNA"/>
</dbReference>
<feature type="signal peptide" evidence="1">
    <location>
        <begin position="1"/>
        <end position="16"/>
    </location>
</feature>
<dbReference type="PROSITE" id="PS50007">
    <property type="entry name" value="PIPLC_X_DOMAIN"/>
    <property type="match status" value="1"/>
</dbReference>
<evidence type="ECO:0000313" key="2">
    <source>
        <dbReference type="EMBL" id="JAS92550.1"/>
    </source>
</evidence>
<dbReference type="AlphaFoldDB" id="A0A1B6J0C4"/>
<name>A0A1B6J0C4_9HEMI</name>
<dbReference type="InterPro" id="IPR017946">
    <property type="entry name" value="PLC-like_Pdiesterase_TIM-brl"/>
</dbReference>
<feature type="chain" id="PRO_5008585571" description="Phosphatidylinositol-specific phospholipase C X domain-containing protein" evidence="1">
    <location>
        <begin position="17"/>
        <end position="412"/>
    </location>
</feature>